<dbReference type="Pfam" id="PF00616">
    <property type="entry name" value="RasGAP"/>
    <property type="match status" value="2"/>
</dbReference>
<dbReference type="Gene3D" id="1.10.506.10">
    <property type="entry name" value="GTPase Activation - p120gap, domain 1"/>
    <property type="match status" value="1"/>
</dbReference>
<dbReference type="Proteomes" id="UP001150941">
    <property type="component" value="Unassembled WGS sequence"/>
</dbReference>
<evidence type="ECO:0000313" key="5">
    <source>
        <dbReference type="Proteomes" id="UP001150941"/>
    </source>
</evidence>
<dbReference type="GO" id="GO:0005096">
    <property type="term" value="F:GTPase activator activity"/>
    <property type="evidence" value="ECO:0007669"/>
    <property type="project" value="UniProtKB-KW"/>
</dbReference>
<keyword evidence="5" id="KW-1185">Reference proteome</keyword>
<dbReference type="AlphaFoldDB" id="A0A9W9NZ28"/>
<evidence type="ECO:0000259" key="3">
    <source>
        <dbReference type="PROSITE" id="PS50018"/>
    </source>
</evidence>
<evidence type="ECO:0000256" key="1">
    <source>
        <dbReference type="ARBA" id="ARBA00022468"/>
    </source>
</evidence>
<dbReference type="OrthoDB" id="775356at2759"/>
<dbReference type="PROSITE" id="PS50018">
    <property type="entry name" value="RAS_GTPASE_ACTIV_2"/>
    <property type="match status" value="1"/>
</dbReference>
<sequence length="464" mass="52779">MGRTATVEANLLFRGNSLLTKALDQHMRRLGKEYLEDTIGERLREIDESDPECEVDPSKVPRPEDLDRNWRNLINLTTTVWKSIAGSWSRCPAELRLIFRHVRACAEDRYGDFLRTVTYSSVSGFLFLRFFCPAILNPKLFGLLKDHPRPRAQRTLTLIAKALQGLANMTNFGNKEPWMEPMNKFLIGNRVEFKKFVDDICDIPANGLSSVPTPSYTTPIQIFGRLPILSREGFPSLPFLLDQARCFANLVHIWLEVVPERLNEMNEIDPCLSKFHELALQLQERTEDCVDEAEQAERPNGNLEAKWEELVDSMERCVTFYDESSSKPATSAPDSNAGSLSNVSQRGSVGFFAPRPAIPRRSTDNTAEEDETPPSSSSATWDQSRMPFSIPRWSDARDSTGSSKNSSTYSLDFGESTKAARRSSVSKESNSKYRFFDFVPNTSRRKAKEREQSHHSQEDLRNQF</sequence>
<name>A0A9W9NZ28_9EURO</name>
<dbReference type="EMBL" id="JAPQKS010000004">
    <property type="protein sequence ID" value="KAJ5232080.1"/>
    <property type="molecule type" value="Genomic_DNA"/>
</dbReference>
<comment type="caution">
    <text evidence="4">The sequence shown here is derived from an EMBL/GenBank/DDBJ whole genome shotgun (WGS) entry which is preliminary data.</text>
</comment>
<reference evidence="4" key="2">
    <citation type="journal article" date="2023" name="IMA Fungus">
        <title>Comparative genomic study of the Penicillium genus elucidates a diverse pangenome and 15 lateral gene transfer events.</title>
        <authorList>
            <person name="Petersen C."/>
            <person name="Sorensen T."/>
            <person name="Nielsen M.R."/>
            <person name="Sondergaard T.E."/>
            <person name="Sorensen J.L."/>
            <person name="Fitzpatrick D.A."/>
            <person name="Frisvad J.C."/>
            <person name="Nielsen K.L."/>
        </authorList>
    </citation>
    <scope>NUCLEOTIDE SEQUENCE</scope>
    <source>
        <strain evidence="4">IBT 19713</strain>
    </source>
</reference>
<dbReference type="CDD" id="cd05137">
    <property type="entry name" value="RasGAP_CLA2_BUD2"/>
    <property type="match status" value="1"/>
</dbReference>
<dbReference type="InterPro" id="IPR008936">
    <property type="entry name" value="Rho_GTPase_activation_prot"/>
</dbReference>
<dbReference type="GeneID" id="83201636"/>
<organism evidence="4 5">
    <name type="scientific">Penicillium chermesinum</name>
    <dbReference type="NCBI Taxonomy" id="63820"/>
    <lineage>
        <taxon>Eukaryota</taxon>
        <taxon>Fungi</taxon>
        <taxon>Dikarya</taxon>
        <taxon>Ascomycota</taxon>
        <taxon>Pezizomycotina</taxon>
        <taxon>Eurotiomycetes</taxon>
        <taxon>Eurotiomycetidae</taxon>
        <taxon>Eurotiales</taxon>
        <taxon>Aspergillaceae</taxon>
        <taxon>Penicillium</taxon>
    </lineage>
</organism>
<dbReference type="GO" id="GO:0007165">
    <property type="term" value="P:signal transduction"/>
    <property type="evidence" value="ECO:0007669"/>
    <property type="project" value="UniProtKB-ARBA"/>
</dbReference>
<reference evidence="4" key="1">
    <citation type="submission" date="2022-11" db="EMBL/GenBank/DDBJ databases">
        <authorList>
            <person name="Petersen C."/>
        </authorList>
    </citation>
    <scope>NUCLEOTIDE SEQUENCE</scope>
    <source>
        <strain evidence="4">IBT 19713</strain>
    </source>
</reference>
<dbReference type="InterPro" id="IPR023152">
    <property type="entry name" value="RasGAP_CS"/>
</dbReference>
<protein>
    <recommendedName>
        <fullName evidence="3">Ras-GAP domain-containing protein</fullName>
    </recommendedName>
</protein>
<feature type="compositionally biased region" description="Polar residues" evidence="2">
    <location>
        <begin position="324"/>
        <end position="347"/>
    </location>
</feature>
<dbReference type="SUPFAM" id="SSF48350">
    <property type="entry name" value="GTPase activation domain, GAP"/>
    <property type="match status" value="1"/>
</dbReference>
<dbReference type="PANTHER" id="PTHR10194">
    <property type="entry name" value="RAS GTPASE-ACTIVATING PROTEINS"/>
    <property type="match status" value="1"/>
</dbReference>
<dbReference type="SMART" id="SM00323">
    <property type="entry name" value="RasGAP"/>
    <property type="match status" value="1"/>
</dbReference>
<gene>
    <name evidence="4" type="ORF">N7468_005036</name>
</gene>
<dbReference type="PANTHER" id="PTHR10194:SF60">
    <property type="entry name" value="RAS GTPASE-ACTIVATING PROTEIN RASKOL"/>
    <property type="match status" value="1"/>
</dbReference>
<keyword evidence="1" id="KW-0343">GTPase activation</keyword>
<dbReference type="InterPro" id="IPR001936">
    <property type="entry name" value="RasGAP_dom"/>
</dbReference>
<feature type="region of interest" description="Disordered" evidence="2">
    <location>
        <begin position="324"/>
        <end position="464"/>
    </location>
</feature>
<evidence type="ECO:0000256" key="2">
    <source>
        <dbReference type="SAM" id="MobiDB-lite"/>
    </source>
</evidence>
<dbReference type="PROSITE" id="PS00509">
    <property type="entry name" value="RAS_GTPASE_ACTIV_1"/>
    <property type="match status" value="1"/>
</dbReference>
<feature type="domain" description="Ras-GAP" evidence="3">
    <location>
        <begin position="1"/>
        <end position="168"/>
    </location>
</feature>
<accession>A0A9W9NZ28</accession>
<dbReference type="RefSeq" id="XP_058330073.1">
    <property type="nucleotide sequence ID" value="XM_058474333.1"/>
</dbReference>
<proteinExistence type="predicted"/>
<feature type="compositionally biased region" description="Polar residues" evidence="2">
    <location>
        <begin position="373"/>
        <end position="383"/>
    </location>
</feature>
<feature type="compositionally biased region" description="Low complexity" evidence="2">
    <location>
        <begin position="399"/>
        <end position="410"/>
    </location>
</feature>
<dbReference type="InterPro" id="IPR039360">
    <property type="entry name" value="Ras_GTPase"/>
</dbReference>
<evidence type="ECO:0000313" key="4">
    <source>
        <dbReference type="EMBL" id="KAJ5232080.1"/>
    </source>
</evidence>
<feature type="compositionally biased region" description="Basic and acidic residues" evidence="2">
    <location>
        <begin position="448"/>
        <end position="464"/>
    </location>
</feature>